<dbReference type="InParanoid" id="A0A0C3AAQ5"/>
<dbReference type="EMBL" id="KN822046">
    <property type="protein sequence ID" value="KIM61992.1"/>
    <property type="molecule type" value="Genomic_DNA"/>
</dbReference>
<feature type="compositionally biased region" description="Basic and acidic residues" evidence="1">
    <location>
        <begin position="16"/>
        <end position="33"/>
    </location>
</feature>
<dbReference type="Proteomes" id="UP000053989">
    <property type="component" value="Unassembled WGS sequence"/>
</dbReference>
<evidence type="ECO:0000313" key="3">
    <source>
        <dbReference type="Proteomes" id="UP000053989"/>
    </source>
</evidence>
<proteinExistence type="predicted"/>
<sequence length="58" mass="6883">MDPYSYPYSIRVWAHGQRENAERGGSRSSDTMHFESTSRPYPSQTRDKTRHRKFTKTC</sequence>
<dbReference type="HOGENOM" id="CLU_2980423_0_0_1"/>
<keyword evidence="3" id="KW-1185">Reference proteome</keyword>
<gene>
    <name evidence="2" type="ORF">SCLCIDRAFT_854717</name>
</gene>
<accession>A0A0C3AAQ5</accession>
<organism evidence="2 3">
    <name type="scientific">Scleroderma citrinum Foug A</name>
    <dbReference type="NCBI Taxonomy" id="1036808"/>
    <lineage>
        <taxon>Eukaryota</taxon>
        <taxon>Fungi</taxon>
        <taxon>Dikarya</taxon>
        <taxon>Basidiomycota</taxon>
        <taxon>Agaricomycotina</taxon>
        <taxon>Agaricomycetes</taxon>
        <taxon>Agaricomycetidae</taxon>
        <taxon>Boletales</taxon>
        <taxon>Sclerodermatineae</taxon>
        <taxon>Sclerodermataceae</taxon>
        <taxon>Scleroderma</taxon>
    </lineage>
</organism>
<dbReference type="AlphaFoldDB" id="A0A0C3AAQ5"/>
<feature type="region of interest" description="Disordered" evidence="1">
    <location>
        <begin position="16"/>
        <end position="58"/>
    </location>
</feature>
<feature type="compositionally biased region" description="Basic residues" evidence="1">
    <location>
        <begin position="48"/>
        <end position="58"/>
    </location>
</feature>
<evidence type="ECO:0000313" key="2">
    <source>
        <dbReference type="EMBL" id="KIM61992.1"/>
    </source>
</evidence>
<reference evidence="2 3" key="1">
    <citation type="submission" date="2014-04" db="EMBL/GenBank/DDBJ databases">
        <authorList>
            <consortium name="DOE Joint Genome Institute"/>
            <person name="Kuo A."/>
            <person name="Kohler A."/>
            <person name="Nagy L.G."/>
            <person name="Floudas D."/>
            <person name="Copeland A."/>
            <person name="Barry K.W."/>
            <person name="Cichocki N."/>
            <person name="Veneault-Fourrey C."/>
            <person name="LaButti K."/>
            <person name="Lindquist E.A."/>
            <person name="Lipzen A."/>
            <person name="Lundell T."/>
            <person name="Morin E."/>
            <person name="Murat C."/>
            <person name="Sun H."/>
            <person name="Tunlid A."/>
            <person name="Henrissat B."/>
            <person name="Grigoriev I.V."/>
            <person name="Hibbett D.S."/>
            <person name="Martin F."/>
            <person name="Nordberg H.P."/>
            <person name="Cantor M.N."/>
            <person name="Hua S.X."/>
        </authorList>
    </citation>
    <scope>NUCLEOTIDE SEQUENCE [LARGE SCALE GENOMIC DNA]</scope>
    <source>
        <strain evidence="2 3">Foug A</strain>
    </source>
</reference>
<reference evidence="3" key="2">
    <citation type="submission" date="2015-01" db="EMBL/GenBank/DDBJ databases">
        <title>Evolutionary Origins and Diversification of the Mycorrhizal Mutualists.</title>
        <authorList>
            <consortium name="DOE Joint Genome Institute"/>
            <consortium name="Mycorrhizal Genomics Consortium"/>
            <person name="Kohler A."/>
            <person name="Kuo A."/>
            <person name="Nagy L.G."/>
            <person name="Floudas D."/>
            <person name="Copeland A."/>
            <person name="Barry K.W."/>
            <person name="Cichocki N."/>
            <person name="Veneault-Fourrey C."/>
            <person name="LaButti K."/>
            <person name="Lindquist E.A."/>
            <person name="Lipzen A."/>
            <person name="Lundell T."/>
            <person name="Morin E."/>
            <person name="Murat C."/>
            <person name="Riley R."/>
            <person name="Ohm R."/>
            <person name="Sun H."/>
            <person name="Tunlid A."/>
            <person name="Henrissat B."/>
            <person name="Grigoriev I.V."/>
            <person name="Hibbett D.S."/>
            <person name="Martin F."/>
        </authorList>
    </citation>
    <scope>NUCLEOTIDE SEQUENCE [LARGE SCALE GENOMIC DNA]</scope>
    <source>
        <strain evidence="3">Foug A</strain>
    </source>
</reference>
<evidence type="ECO:0000256" key="1">
    <source>
        <dbReference type="SAM" id="MobiDB-lite"/>
    </source>
</evidence>
<name>A0A0C3AAQ5_9AGAM</name>
<protein>
    <submittedName>
        <fullName evidence="2">Uncharacterized protein</fullName>
    </submittedName>
</protein>
<feature type="compositionally biased region" description="Polar residues" evidence="1">
    <location>
        <begin position="34"/>
        <end position="44"/>
    </location>
</feature>